<dbReference type="SMART" id="SM00052">
    <property type="entry name" value="EAL"/>
    <property type="match status" value="1"/>
</dbReference>
<dbReference type="GO" id="GO:0071111">
    <property type="term" value="F:cyclic-guanylate-specific phosphodiesterase activity"/>
    <property type="evidence" value="ECO:0007669"/>
    <property type="project" value="InterPro"/>
</dbReference>
<dbReference type="Pfam" id="PF00990">
    <property type="entry name" value="GGDEF"/>
    <property type="match status" value="1"/>
</dbReference>
<evidence type="ECO:0000313" key="4">
    <source>
        <dbReference type="Proteomes" id="UP000176944"/>
    </source>
</evidence>
<dbReference type="InterPro" id="IPR029787">
    <property type="entry name" value="Nucleotide_cyclase"/>
</dbReference>
<dbReference type="Pfam" id="PF00563">
    <property type="entry name" value="EAL"/>
    <property type="match status" value="1"/>
</dbReference>
<organism evidence="3 4">
    <name type="scientific">Moorena producens (strain JHB)</name>
    <dbReference type="NCBI Taxonomy" id="1454205"/>
    <lineage>
        <taxon>Bacteria</taxon>
        <taxon>Bacillati</taxon>
        <taxon>Cyanobacteriota</taxon>
        <taxon>Cyanophyceae</taxon>
        <taxon>Coleofasciculales</taxon>
        <taxon>Coleofasciculaceae</taxon>
        <taxon>Moorena</taxon>
    </lineage>
</organism>
<proteinExistence type="predicted"/>
<dbReference type="SUPFAM" id="SSF141868">
    <property type="entry name" value="EAL domain-like"/>
    <property type="match status" value="1"/>
</dbReference>
<dbReference type="Gene3D" id="3.20.20.450">
    <property type="entry name" value="EAL domain"/>
    <property type="match status" value="1"/>
</dbReference>
<accession>A0A1D9G506</accession>
<name>A0A1D9G506_MOOP1</name>
<dbReference type="NCBIfam" id="TIGR00254">
    <property type="entry name" value="GGDEF"/>
    <property type="match status" value="1"/>
</dbReference>
<dbReference type="InterPro" id="IPR001633">
    <property type="entry name" value="EAL_dom"/>
</dbReference>
<dbReference type="PROSITE" id="PS50883">
    <property type="entry name" value="EAL"/>
    <property type="match status" value="1"/>
</dbReference>
<evidence type="ECO:0000259" key="2">
    <source>
        <dbReference type="PROSITE" id="PS50887"/>
    </source>
</evidence>
<evidence type="ECO:0000259" key="1">
    <source>
        <dbReference type="PROSITE" id="PS50883"/>
    </source>
</evidence>
<feature type="domain" description="EAL" evidence="1">
    <location>
        <begin position="201"/>
        <end position="455"/>
    </location>
</feature>
<dbReference type="PANTHER" id="PTHR33121:SF70">
    <property type="entry name" value="SIGNALING PROTEIN YKOW"/>
    <property type="match status" value="1"/>
</dbReference>
<dbReference type="InterPro" id="IPR050706">
    <property type="entry name" value="Cyclic-di-GMP_PDE-like"/>
</dbReference>
<dbReference type="PANTHER" id="PTHR33121">
    <property type="entry name" value="CYCLIC DI-GMP PHOSPHODIESTERASE PDEF"/>
    <property type="match status" value="1"/>
</dbReference>
<dbReference type="CDD" id="cd01948">
    <property type="entry name" value="EAL"/>
    <property type="match status" value="1"/>
</dbReference>
<dbReference type="InterPro" id="IPR043128">
    <property type="entry name" value="Rev_trsase/Diguanyl_cyclase"/>
</dbReference>
<dbReference type="CDD" id="cd01949">
    <property type="entry name" value="GGDEF"/>
    <property type="match status" value="1"/>
</dbReference>
<reference evidence="4" key="1">
    <citation type="submission" date="2016-10" db="EMBL/GenBank/DDBJ databases">
        <title>Comparative genomics uncovers the prolific and rare metabolic potential of the cyanobacterial genus Moorea.</title>
        <authorList>
            <person name="Leao T."/>
            <person name="Castelao G."/>
            <person name="Korobeynikov A."/>
            <person name="Monroe E.A."/>
            <person name="Podell S."/>
            <person name="Glukhov E."/>
            <person name="Allen E."/>
            <person name="Gerwick W.H."/>
            <person name="Gerwick L."/>
        </authorList>
    </citation>
    <scope>NUCLEOTIDE SEQUENCE [LARGE SCALE GENOMIC DNA]</scope>
    <source>
        <strain evidence="4">JHB</strain>
    </source>
</reference>
<sequence>MFARSNNDQQDQQPVERFQDSTFNDLLIPWLNPDSFRRRLRQVIQRSKWYKGYRFAVLLVALERFKVIQFSMGRQVGAKMLQAFDSRLTDALNSTVNYTVNYTVARWSEDELAILLKDINDVSEATLVAEQIGASLRTPFSIDDHDIFLSANIGIASNDRDDYQASAFLDNASLALYRAKMESNTGYKLFTPAMRTRSIERLELEDSLRLGIKREELRLYYQPIVSLETHKLAGFEALVRWEHPERGLLLPAEFIPVAEETKLIVPLGWWVLREACQQMWQWQQQFPQYRDLTISVNVSSLQLSQPDLIGKIDTILWDSGLDAQSLKLEITESVLLETTAAVLLEKLKQRQIQLCIDDFGTGYSLLSYLPNFPIDILKIDRSFVKGMSDDHKHGKILRWMVNLANDLGIHVVAEGVETEKQLGQLCDWRCQYGQGYWFSKPLNPEATEAWLEALSVGRWGDGEMGNR</sequence>
<dbReference type="SMART" id="SM00267">
    <property type="entry name" value="GGDEF"/>
    <property type="match status" value="1"/>
</dbReference>
<dbReference type="SUPFAM" id="SSF55073">
    <property type="entry name" value="Nucleotide cyclase"/>
    <property type="match status" value="1"/>
</dbReference>
<dbReference type="Gene3D" id="3.30.70.270">
    <property type="match status" value="1"/>
</dbReference>
<dbReference type="InterPro" id="IPR000160">
    <property type="entry name" value="GGDEF_dom"/>
</dbReference>
<protein>
    <submittedName>
        <fullName evidence="3">Bifunctional diguanylate cyclase/phosphodiesterase</fullName>
    </submittedName>
</protein>
<gene>
    <name evidence="3" type="ORF">BJP36_24905</name>
</gene>
<feature type="domain" description="GGDEF" evidence="2">
    <location>
        <begin position="53"/>
        <end position="192"/>
    </location>
</feature>
<dbReference type="InterPro" id="IPR035919">
    <property type="entry name" value="EAL_sf"/>
</dbReference>
<dbReference type="EMBL" id="CP017708">
    <property type="protein sequence ID" value="AOY82673.1"/>
    <property type="molecule type" value="Genomic_DNA"/>
</dbReference>
<dbReference type="AlphaFoldDB" id="A0A1D9G506"/>
<dbReference type="Proteomes" id="UP000176944">
    <property type="component" value="Chromosome"/>
</dbReference>
<evidence type="ECO:0000313" key="3">
    <source>
        <dbReference type="EMBL" id="AOY82673.1"/>
    </source>
</evidence>
<dbReference type="PROSITE" id="PS50887">
    <property type="entry name" value="GGDEF"/>
    <property type="match status" value="1"/>
</dbReference>